<dbReference type="InterPro" id="IPR005617">
    <property type="entry name" value="Groucho/TLE_N"/>
</dbReference>
<keyword evidence="5" id="KW-0805">Transcription regulation</keyword>
<keyword evidence="3" id="KW-0678">Repressor</keyword>
<keyword evidence="4" id="KW-0832">Ubl conjugation</keyword>
<evidence type="ECO:0000256" key="5">
    <source>
        <dbReference type="ARBA" id="ARBA00023015"/>
    </source>
</evidence>
<feature type="domain" description="Groucho/TLE N-terminal Q-rich" evidence="8">
    <location>
        <begin position="19"/>
        <end position="67"/>
    </location>
</feature>
<dbReference type="Pfam" id="PF03920">
    <property type="entry name" value="TLE_N"/>
    <property type="match status" value="1"/>
</dbReference>
<feature type="non-terminal residue" evidence="9">
    <location>
        <position position="67"/>
    </location>
</feature>
<keyword evidence="7" id="KW-0539">Nucleus</keyword>
<evidence type="ECO:0000313" key="9">
    <source>
        <dbReference type="EMBL" id="MEQ2293045.1"/>
    </source>
</evidence>
<evidence type="ECO:0000313" key="10">
    <source>
        <dbReference type="Proteomes" id="UP001469553"/>
    </source>
</evidence>
<comment type="caution">
    <text evidence="9">The sequence shown here is derived from an EMBL/GenBank/DDBJ whole genome shotgun (WGS) entry which is preliminary data.</text>
</comment>
<keyword evidence="10" id="KW-1185">Reference proteome</keyword>
<evidence type="ECO:0000259" key="8">
    <source>
        <dbReference type="Pfam" id="PF03920"/>
    </source>
</evidence>
<evidence type="ECO:0000256" key="2">
    <source>
        <dbReference type="ARBA" id="ARBA00005969"/>
    </source>
</evidence>
<dbReference type="Proteomes" id="UP001469553">
    <property type="component" value="Unassembled WGS sequence"/>
</dbReference>
<dbReference type="EMBL" id="JAHRIP010031531">
    <property type="protein sequence ID" value="MEQ2293045.1"/>
    <property type="molecule type" value="Genomic_DNA"/>
</dbReference>
<comment type="similarity">
    <text evidence="2">Belongs to the WD repeat Groucho/TLE family.</text>
</comment>
<evidence type="ECO:0000256" key="7">
    <source>
        <dbReference type="ARBA" id="ARBA00023242"/>
    </source>
</evidence>
<comment type="subcellular location">
    <subcellularLocation>
        <location evidence="1">Nucleus</location>
    </subcellularLocation>
</comment>
<gene>
    <name evidence="9" type="primary">TLE4_3</name>
    <name evidence="9" type="ORF">AMECASPLE_029220</name>
</gene>
<dbReference type="PANTHER" id="PTHR10814">
    <property type="entry name" value="TRANSDUCIN-LIKE ENHANCER PROTEIN"/>
    <property type="match status" value="1"/>
</dbReference>
<sequence length="67" mass="7637">MRSENCFFLVSQQPAYKYNIEAEIVKRLNAICAQVIPFLSQEHQQQVVQAVERAKQVTMAELNAIIG</sequence>
<evidence type="ECO:0000256" key="6">
    <source>
        <dbReference type="ARBA" id="ARBA00023163"/>
    </source>
</evidence>
<evidence type="ECO:0000256" key="4">
    <source>
        <dbReference type="ARBA" id="ARBA00022843"/>
    </source>
</evidence>
<evidence type="ECO:0000256" key="1">
    <source>
        <dbReference type="ARBA" id="ARBA00004123"/>
    </source>
</evidence>
<name>A0ABV0YHX4_9TELE</name>
<reference evidence="9 10" key="1">
    <citation type="submission" date="2021-06" db="EMBL/GenBank/DDBJ databases">
        <authorList>
            <person name="Palmer J.M."/>
        </authorList>
    </citation>
    <scope>NUCLEOTIDE SEQUENCE [LARGE SCALE GENOMIC DNA]</scope>
    <source>
        <strain evidence="9 10">AS_MEX2019</strain>
        <tissue evidence="9">Muscle</tissue>
    </source>
</reference>
<keyword evidence="6" id="KW-0804">Transcription</keyword>
<proteinExistence type="inferred from homology"/>
<evidence type="ECO:0000256" key="3">
    <source>
        <dbReference type="ARBA" id="ARBA00022491"/>
    </source>
</evidence>
<accession>A0ABV0YHX4</accession>
<organism evidence="9 10">
    <name type="scientific">Ameca splendens</name>
    <dbReference type="NCBI Taxonomy" id="208324"/>
    <lineage>
        <taxon>Eukaryota</taxon>
        <taxon>Metazoa</taxon>
        <taxon>Chordata</taxon>
        <taxon>Craniata</taxon>
        <taxon>Vertebrata</taxon>
        <taxon>Euteleostomi</taxon>
        <taxon>Actinopterygii</taxon>
        <taxon>Neopterygii</taxon>
        <taxon>Teleostei</taxon>
        <taxon>Neoteleostei</taxon>
        <taxon>Acanthomorphata</taxon>
        <taxon>Ovalentaria</taxon>
        <taxon>Atherinomorphae</taxon>
        <taxon>Cyprinodontiformes</taxon>
        <taxon>Goodeidae</taxon>
        <taxon>Ameca</taxon>
    </lineage>
</organism>
<dbReference type="PANTHER" id="PTHR10814:SF31">
    <property type="entry name" value="TRANSDUCIN-LIKE ENHANCER PROTEIN 4"/>
    <property type="match status" value="1"/>
</dbReference>
<dbReference type="InterPro" id="IPR009146">
    <property type="entry name" value="Groucho_enhance"/>
</dbReference>
<protein>
    <submittedName>
        <fullName evidence="9">Transducin-like enhancer protein 4</fullName>
    </submittedName>
</protein>